<dbReference type="EMBL" id="JAPMOU010000013">
    <property type="protein sequence ID" value="MDE1462720.1"/>
    <property type="molecule type" value="Genomic_DNA"/>
</dbReference>
<name>A0ABT5U962_9GAMM</name>
<keyword evidence="3" id="KW-1185">Reference proteome</keyword>
<dbReference type="Gene3D" id="3.90.1580.10">
    <property type="entry name" value="paralog of FGE (formylglycine-generating enzyme)"/>
    <property type="match status" value="1"/>
</dbReference>
<dbReference type="Pfam" id="PF03781">
    <property type="entry name" value="FGE-sulfatase"/>
    <property type="match status" value="1"/>
</dbReference>
<gene>
    <name evidence="2" type="ORF">ORQ98_12155</name>
</gene>
<organism evidence="2 3">
    <name type="scientific">Spartinivicinus poritis</name>
    <dbReference type="NCBI Taxonomy" id="2994640"/>
    <lineage>
        <taxon>Bacteria</taxon>
        <taxon>Pseudomonadati</taxon>
        <taxon>Pseudomonadota</taxon>
        <taxon>Gammaproteobacteria</taxon>
        <taxon>Oceanospirillales</taxon>
        <taxon>Zooshikellaceae</taxon>
        <taxon>Spartinivicinus</taxon>
    </lineage>
</organism>
<accession>A0ABT5U962</accession>
<protein>
    <submittedName>
        <fullName evidence="2">SUMF1/EgtB/PvdO family nonheme iron enzyme</fullName>
    </submittedName>
</protein>
<dbReference type="SUPFAM" id="SSF56436">
    <property type="entry name" value="C-type lectin-like"/>
    <property type="match status" value="1"/>
</dbReference>
<dbReference type="Proteomes" id="UP001528823">
    <property type="component" value="Unassembled WGS sequence"/>
</dbReference>
<dbReference type="InterPro" id="IPR016187">
    <property type="entry name" value="CTDL_fold"/>
</dbReference>
<evidence type="ECO:0000259" key="1">
    <source>
        <dbReference type="Pfam" id="PF03781"/>
    </source>
</evidence>
<dbReference type="PANTHER" id="PTHR23150">
    <property type="entry name" value="SULFATASE MODIFYING FACTOR 1, 2"/>
    <property type="match status" value="1"/>
</dbReference>
<dbReference type="InterPro" id="IPR042095">
    <property type="entry name" value="SUMF_sf"/>
</dbReference>
<proteinExistence type="predicted"/>
<sequence length="286" mass="33183">MGIYSILFFWVWIILSTLNSTVLAKEYTPEELKQAVKELAERAEANMVLIKGGEFWMGDQDPNDPNISSSRKLSRVKHRVKLDDYLLDKFEVTIEDFNIFKQVNNIILSEEKYFKYVIQREPPKSPVKYVSWENADQYCHWVGTIISKKCRLPTEAEWEFAARSRGKDVKYATNDGTAKPGINVDFFTEKSYQPFAFPVEKFSPNSIGIYGMEGGRSEWVNDWYDEGYYKSSPVDNPKGPDKGVKKVYRGSDRNGDSNLIYLYRRYTNDINYSSRSIGFRCSCKVK</sequence>
<dbReference type="InterPro" id="IPR051043">
    <property type="entry name" value="Sulfatase_Mod_Factor_Kinase"/>
</dbReference>
<dbReference type="PANTHER" id="PTHR23150:SF19">
    <property type="entry name" value="FORMYLGLYCINE-GENERATING ENZYME"/>
    <property type="match status" value="1"/>
</dbReference>
<evidence type="ECO:0000313" key="2">
    <source>
        <dbReference type="EMBL" id="MDE1462720.1"/>
    </source>
</evidence>
<reference evidence="2 3" key="1">
    <citation type="submission" date="2022-11" db="EMBL/GenBank/DDBJ databases">
        <title>Spartinivicinus poritis sp. nov., isolated from scleractinian coral Porites lutea.</title>
        <authorList>
            <person name="Zhang G."/>
            <person name="Cai L."/>
            <person name="Wei Q."/>
        </authorList>
    </citation>
    <scope>NUCLEOTIDE SEQUENCE [LARGE SCALE GENOMIC DNA]</scope>
    <source>
        <strain evidence="2 3">A2-2</strain>
    </source>
</reference>
<feature type="domain" description="Sulfatase-modifying factor enzyme-like" evidence="1">
    <location>
        <begin position="45"/>
        <end position="281"/>
    </location>
</feature>
<dbReference type="InterPro" id="IPR005532">
    <property type="entry name" value="SUMF_dom"/>
</dbReference>
<comment type="caution">
    <text evidence="2">The sequence shown here is derived from an EMBL/GenBank/DDBJ whole genome shotgun (WGS) entry which is preliminary data.</text>
</comment>
<dbReference type="RefSeq" id="WP_274689074.1">
    <property type="nucleotide sequence ID" value="NZ_JAPMOU010000013.1"/>
</dbReference>
<evidence type="ECO:0000313" key="3">
    <source>
        <dbReference type="Proteomes" id="UP001528823"/>
    </source>
</evidence>